<evidence type="ECO:0000256" key="1">
    <source>
        <dbReference type="SAM" id="MobiDB-lite"/>
    </source>
</evidence>
<dbReference type="Proteomes" id="UP000276133">
    <property type="component" value="Unassembled WGS sequence"/>
</dbReference>
<keyword evidence="3" id="KW-1185">Reference proteome</keyword>
<evidence type="ECO:0000313" key="2">
    <source>
        <dbReference type="EMBL" id="RNA23604.1"/>
    </source>
</evidence>
<reference evidence="2 3" key="1">
    <citation type="journal article" date="2018" name="Sci. Rep.">
        <title>Genomic signatures of local adaptation to the degree of environmental predictability in rotifers.</title>
        <authorList>
            <person name="Franch-Gras L."/>
            <person name="Hahn C."/>
            <person name="Garcia-Roger E.M."/>
            <person name="Carmona M.J."/>
            <person name="Serra M."/>
            <person name="Gomez A."/>
        </authorList>
    </citation>
    <scope>NUCLEOTIDE SEQUENCE [LARGE SCALE GENOMIC DNA]</scope>
    <source>
        <strain evidence="2">HYR1</strain>
    </source>
</reference>
<dbReference type="EMBL" id="REGN01003253">
    <property type="protein sequence ID" value="RNA23604.1"/>
    <property type="molecule type" value="Genomic_DNA"/>
</dbReference>
<sequence>MSSSASILENNFNDTINDAEDSPKNKRSTAKTYDCVQECESLEKFKRLAKNLHFDNVTWNFHSTNKLADCDKHTFNSKKLKMVKQMVQFMFQTISSCTKKKCYFDSVGMDTPIQANRKKGRPKDTAGALEHQLKETQASICIANFK</sequence>
<organism evidence="2 3">
    <name type="scientific">Brachionus plicatilis</name>
    <name type="common">Marine rotifer</name>
    <name type="synonym">Brachionus muelleri</name>
    <dbReference type="NCBI Taxonomy" id="10195"/>
    <lineage>
        <taxon>Eukaryota</taxon>
        <taxon>Metazoa</taxon>
        <taxon>Spiralia</taxon>
        <taxon>Gnathifera</taxon>
        <taxon>Rotifera</taxon>
        <taxon>Eurotatoria</taxon>
        <taxon>Monogononta</taxon>
        <taxon>Pseudotrocha</taxon>
        <taxon>Ploima</taxon>
        <taxon>Brachionidae</taxon>
        <taxon>Brachionus</taxon>
    </lineage>
</organism>
<gene>
    <name evidence="2" type="ORF">BpHYR1_049563</name>
</gene>
<protein>
    <submittedName>
        <fullName evidence="2">Uncharacterized protein</fullName>
    </submittedName>
</protein>
<feature type="compositionally biased region" description="Polar residues" evidence="1">
    <location>
        <begin position="1"/>
        <end position="16"/>
    </location>
</feature>
<feature type="region of interest" description="Disordered" evidence="1">
    <location>
        <begin position="1"/>
        <end position="27"/>
    </location>
</feature>
<proteinExistence type="predicted"/>
<evidence type="ECO:0000313" key="3">
    <source>
        <dbReference type="Proteomes" id="UP000276133"/>
    </source>
</evidence>
<name>A0A3M7RJE6_BRAPC</name>
<comment type="caution">
    <text evidence="2">The sequence shown here is derived from an EMBL/GenBank/DDBJ whole genome shotgun (WGS) entry which is preliminary data.</text>
</comment>
<dbReference type="AlphaFoldDB" id="A0A3M7RJE6"/>
<accession>A0A3M7RJE6</accession>